<dbReference type="SUPFAM" id="SSF56801">
    <property type="entry name" value="Acetyl-CoA synthetase-like"/>
    <property type="match status" value="1"/>
</dbReference>
<dbReference type="RefSeq" id="WP_352889615.1">
    <property type="nucleotide sequence ID" value="NZ_JBEPIJ010000011.1"/>
</dbReference>
<dbReference type="EMBL" id="JBEPIJ010000011">
    <property type="protein sequence ID" value="MES0874432.1"/>
    <property type="molecule type" value="Genomic_DNA"/>
</dbReference>
<dbReference type="Pfam" id="PF00501">
    <property type="entry name" value="AMP-binding"/>
    <property type="match status" value="1"/>
</dbReference>
<dbReference type="Pfam" id="PF13193">
    <property type="entry name" value="AMP-binding_C"/>
    <property type="match status" value="1"/>
</dbReference>
<dbReference type="InterPro" id="IPR042099">
    <property type="entry name" value="ANL_N_sf"/>
</dbReference>
<dbReference type="Gene3D" id="3.40.50.12780">
    <property type="entry name" value="N-terminal domain of ligase-like"/>
    <property type="match status" value="1"/>
</dbReference>
<dbReference type="InterPro" id="IPR050237">
    <property type="entry name" value="ATP-dep_AMP-bd_enzyme"/>
</dbReference>
<proteinExistence type="predicted"/>
<evidence type="ECO:0000259" key="2">
    <source>
        <dbReference type="Pfam" id="PF13193"/>
    </source>
</evidence>
<feature type="domain" description="AMP-dependent synthetase/ligase" evidence="1">
    <location>
        <begin position="8"/>
        <end position="352"/>
    </location>
</feature>
<dbReference type="Gene3D" id="3.30.300.30">
    <property type="match status" value="1"/>
</dbReference>
<dbReference type="InterPro" id="IPR020845">
    <property type="entry name" value="AMP-binding_CS"/>
</dbReference>
<keyword evidence="3" id="KW-0436">Ligase</keyword>
<sequence length="495" mass="54007">MNPDLAAARARLTPHRPALEFRGRWLSYAELDQRAQRLAVRLYAAGVRRGDRVAILAANHVAHVDLLLATPRLGFIATPLNTRLSAHELAGLVREVEPALMLHDAACATLARSSGVPLRALDDYEDWLATAKDRTLPDCGVGAEDAAMLLFTGGSTGLPKGALIAHRQLFYNAVNTCFSWGVTGEDCAIQATPAFHAAFNVLTTPLLHAGGRVVLQPHFDAGEYLRLVARERSTLMFLVPTMYQMLAEHADFAHADLSSVRWAICGGAPCPEPLQRLFRARGVRFKQGYGMTEAGVNCFAIEVEDAERRPGSVGKPVLHARAVIRAPDGRPLPRGEIGELTLAGAHLMLGYFRRSEETAQTLRDGWLWTGDLAREDEDGFFYIVGRRKEMYISGGENVYPAEVEAALAQCPGVAECAVVGVPDERWGEVGLAAVRLAPGARPDAAALRTALKARIAAYKVPKHFLFLDELPRSGAGKLLKTEIRRRFEEENPCVP</sequence>
<evidence type="ECO:0000313" key="3">
    <source>
        <dbReference type="EMBL" id="MES0874432.1"/>
    </source>
</evidence>
<evidence type="ECO:0000259" key="1">
    <source>
        <dbReference type="Pfam" id="PF00501"/>
    </source>
</evidence>
<dbReference type="PROSITE" id="PS00455">
    <property type="entry name" value="AMP_BINDING"/>
    <property type="match status" value="1"/>
</dbReference>
<dbReference type="InterPro" id="IPR000873">
    <property type="entry name" value="AMP-dep_synth/lig_dom"/>
</dbReference>
<organism evidence="3 4">
    <name type="scientific">Sinimarinibacterium thermocellulolyticum</name>
    <dbReference type="NCBI Taxonomy" id="3170016"/>
    <lineage>
        <taxon>Bacteria</taxon>
        <taxon>Pseudomonadati</taxon>
        <taxon>Pseudomonadota</taxon>
        <taxon>Gammaproteobacteria</taxon>
        <taxon>Nevskiales</taxon>
        <taxon>Nevskiaceae</taxon>
        <taxon>Sinimarinibacterium</taxon>
    </lineage>
</organism>
<evidence type="ECO:0000313" key="4">
    <source>
        <dbReference type="Proteomes" id="UP001465331"/>
    </source>
</evidence>
<protein>
    <submittedName>
        <fullName evidence="3">Long-chain fatty acid--CoA ligase</fullName>
    </submittedName>
</protein>
<reference evidence="3 4" key="1">
    <citation type="submission" date="2024-06" db="EMBL/GenBank/DDBJ databases">
        <authorList>
            <person name="Li Z."/>
            <person name="Jiang Y."/>
        </authorList>
    </citation>
    <scope>NUCLEOTIDE SEQUENCE [LARGE SCALE GENOMIC DNA]</scope>
    <source>
        <strain evidence="3 4">HSW-8</strain>
    </source>
</reference>
<keyword evidence="4" id="KW-1185">Reference proteome</keyword>
<feature type="domain" description="AMP-binding enzyme C-terminal" evidence="2">
    <location>
        <begin position="402"/>
        <end position="477"/>
    </location>
</feature>
<accession>A0ABV2AB11</accession>
<dbReference type="PANTHER" id="PTHR43767">
    <property type="entry name" value="LONG-CHAIN-FATTY-ACID--COA LIGASE"/>
    <property type="match status" value="1"/>
</dbReference>
<dbReference type="Proteomes" id="UP001465331">
    <property type="component" value="Unassembled WGS sequence"/>
</dbReference>
<comment type="caution">
    <text evidence="3">The sequence shown here is derived from an EMBL/GenBank/DDBJ whole genome shotgun (WGS) entry which is preliminary data.</text>
</comment>
<gene>
    <name evidence="3" type="ORF">ABSH63_10515</name>
</gene>
<dbReference type="PANTHER" id="PTHR43767:SF1">
    <property type="entry name" value="NONRIBOSOMAL PEPTIDE SYNTHASE PES1 (EUROFUNG)-RELATED"/>
    <property type="match status" value="1"/>
</dbReference>
<dbReference type="InterPro" id="IPR045851">
    <property type="entry name" value="AMP-bd_C_sf"/>
</dbReference>
<dbReference type="CDD" id="cd17631">
    <property type="entry name" value="FACL_FadD13-like"/>
    <property type="match status" value="1"/>
</dbReference>
<dbReference type="GO" id="GO:0016874">
    <property type="term" value="F:ligase activity"/>
    <property type="evidence" value="ECO:0007669"/>
    <property type="project" value="UniProtKB-KW"/>
</dbReference>
<dbReference type="InterPro" id="IPR025110">
    <property type="entry name" value="AMP-bd_C"/>
</dbReference>
<name>A0ABV2AB11_9GAMM</name>